<evidence type="ECO:0008006" key="4">
    <source>
        <dbReference type="Google" id="ProtNLM"/>
    </source>
</evidence>
<dbReference type="Proteomes" id="UP000230449">
    <property type="component" value="Segment"/>
</dbReference>
<feature type="region of interest" description="Disordered" evidence="1">
    <location>
        <begin position="1"/>
        <end position="25"/>
    </location>
</feature>
<accession>A0A076YMK6</accession>
<dbReference type="InterPro" id="IPR056972">
    <property type="entry name" value="RHH_dom-containing"/>
</dbReference>
<dbReference type="EMBL" id="KM101117">
    <property type="protein sequence ID" value="AIK68838.1"/>
    <property type="molecule type" value="Genomic_DNA"/>
</dbReference>
<organism evidence="2 3">
    <name type="scientific">Mycobacterium phage LizLemon</name>
    <dbReference type="NCBI Taxonomy" id="1527533"/>
    <lineage>
        <taxon>Viruses</taxon>
        <taxon>Duplodnaviria</taxon>
        <taxon>Heunggongvirae</taxon>
        <taxon>Uroviricota</taxon>
        <taxon>Caudoviricetes</taxon>
        <taxon>Bclasvirinae</taxon>
        <taxon>Rosebushvirus</taxon>
        <taxon>Rosebushvirus rosebush</taxon>
    </lineage>
</organism>
<name>A0A076YMK6_9CAUD</name>
<evidence type="ECO:0000313" key="2">
    <source>
        <dbReference type="EMBL" id="AIK68838.1"/>
    </source>
</evidence>
<proteinExistence type="predicted"/>
<sequence>MVTMSGQPRTRAAGRRGPVAGGPGTKAVLIKGVTPELHKRFRLACVEEGLAAHQLLDLLLDQRDSRIRRRLAQMRSPLHRPAEDDE</sequence>
<feature type="compositionally biased region" description="Low complexity" evidence="1">
    <location>
        <begin position="1"/>
        <end position="18"/>
    </location>
</feature>
<evidence type="ECO:0000313" key="3">
    <source>
        <dbReference type="Proteomes" id="UP000230449"/>
    </source>
</evidence>
<dbReference type="Pfam" id="PF23807">
    <property type="entry name" value="RHH_10"/>
    <property type="match status" value="1"/>
</dbReference>
<gene>
    <name evidence="2" type="ORF">PBI_LIZLEMON_64</name>
</gene>
<reference evidence="2 3" key="1">
    <citation type="submission" date="2014-06" db="EMBL/GenBank/DDBJ databases">
        <authorList>
            <person name="Pfaffle P.K."/>
            <person name="Tobiason D.M."/>
            <person name="Arnold K."/>
            <person name="Ash A."/>
            <person name="Austin Q."/>
            <person name="Brahm K."/>
            <person name="Carberry B."/>
            <person name="Grant J."/>
            <person name="Leckie K."/>
            <person name="Meder A."/>
            <person name="Newsom A."/>
            <person name="Reinecke M."/>
            <person name="Rognrud K."/>
            <person name="Serrano M.G."/>
            <person name="Buck G."/>
            <person name="Lee V."/>
            <person name="Wang Y."/>
            <person name="Carvalho R."/>
            <person name="Voegtly L."/>
            <person name="Shi R."/>
            <person name="Duckworth R."/>
            <person name="Johnson A."/>
            <person name="Loviza R."/>
            <person name="Walstead R."/>
            <person name="Shah Z."/>
            <person name="Kiflezghi M."/>
            <person name="Wade K."/>
            <person name="Anders K.R."/>
            <person name="Braun M.A."/>
            <person name="Delesalle V.A."/>
            <person name="Hughes L.E."/>
            <person name="Ware V.C."/>
            <person name="Bradley K.W."/>
            <person name="Barker L.P."/>
            <person name="Asai D.J."/>
            <person name="Bowman C.A."/>
            <person name="Russell D.A."/>
            <person name="Pope W.H."/>
            <person name="Jacobs-Sera D."/>
            <person name="Hendrix R.W."/>
            <person name="Hatfull G.F."/>
        </authorList>
    </citation>
    <scope>NUCLEOTIDE SEQUENCE [LARGE SCALE GENOMIC DNA]</scope>
</reference>
<evidence type="ECO:0000256" key="1">
    <source>
        <dbReference type="SAM" id="MobiDB-lite"/>
    </source>
</evidence>
<protein>
    <recommendedName>
        <fullName evidence="4">Ribbon-helix-helix DNA binding domain protein</fullName>
    </recommendedName>
</protein>